<dbReference type="Gene3D" id="3.30.565.10">
    <property type="entry name" value="Histidine kinase-like ATPase, C-terminal domain"/>
    <property type="match status" value="1"/>
</dbReference>
<keyword evidence="3" id="KW-0597">Phosphoprotein</keyword>
<dbReference type="GO" id="GO:0016020">
    <property type="term" value="C:membrane"/>
    <property type="evidence" value="ECO:0007669"/>
    <property type="project" value="InterPro"/>
</dbReference>
<dbReference type="Proteomes" id="UP000632125">
    <property type="component" value="Unassembled WGS sequence"/>
</dbReference>
<comment type="caution">
    <text evidence="11">The sequence shown here is derived from an EMBL/GenBank/DDBJ whole genome shotgun (WGS) entry which is preliminary data.</text>
</comment>
<name>A0A927CJ61_9BACL</name>
<dbReference type="InterPro" id="IPR036890">
    <property type="entry name" value="HATPase_C_sf"/>
</dbReference>
<dbReference type="AlphaFoldDB" id="A0A927CJ61"/>
<gene>
    <name evidence="11" type="ORF">IDH41_10795</name>
</gene>
<reference evidence="11" key="1">
    <citation type="submission" date="2020-09" db="EMBL/GenBank/DDBJ databases">
        <title>A novel bacterium of genus Paenibacillus, isolated from South China Sea.</title>
        <authorList>
            <person name="Huang H."/>
            <person name="Mo K."/>
            <person name="Hu Y."/>
        </authorList>
    </citation>
    <scope>NUCLEOTIDE SEQUENCE</scope>
    <source>
        <strain evidence="11">IB182493</strain>
    </source>
</reference>
<dbReference type="Gene3D" id="1.20.5.1930">
    <property type="match status" value="1"/>
</dbReference>
<dbReference type="EMBL" id="JACXIY010000013">
    <property type="protein sequence ID" value="MBD2869068.1"/>
    <property type="molecule type" value="Genomic_DNA"/>
</dbReference>
<keyword evidence="4" id="KW-0808">Transferase</keyword>
<dbReference type="EC" id="2.7.13.3" evidence="2"/>
<evidence type="ECO:0000313" key="12">
    <source>
        <dbReference type="Proteomes" id="UP000632125"/>
    </source>
</evidence>
<keyword evidence="9" id="KW-1133">Transmembrane helix</keyword>
<evidence type="ECO:0000256" key="8">
    <source>
        <dbReference type="ARBA" id="ARBA00023012"/>
    </source>
</evidence>
<keyword evidence="12" id="KW-1185">Reference proteome</keyword>
<evidence type="ECO:0000256" key="6">
    <source>
        <dbReference type="ARBA" id="ARBA00022777"/>
    </source>
</evidence>
<accession>A0A927CJ61</accession>
<dbReference type="PANTHER" id="PTHR24421:SF10">
    <property type="entry name" value="NITRATE_NITRITE SENSOR PROTEIN NARQ"/>
    <property type="match status" value="1"/>
</dbReference>
<comment type="catalytic activity">
    <reaction evidence="1">
        <text>ATP + protein L-histidine = ADP + protein N-phospho-L-histidine.</text>
        <dbReference type="EC" id="2.7.13.3"/>
    </reaction>
</comment>
<feature type="domain" description="Signal transduction histidine kinase subgroup 3 dimerisation and phosphoacceptor" evidence="10">
    <location>
        <begin position="207"/>
        <end position="269"/>
    </location>
</feature>
<evidence type="ECO:0000256" key="2">
    <source>
        <dbReference type="ARBA" id="ARBA00012438"/>
    </source>
</evidence>
<dbReference type="GO" id="GO:0005524">
    <property type="term" value="F:ATP binding"/>
    <property type="evidence" value="ECO:0007669"/>
    <property type="project" value="UniProtKB-KW"/>
</dbReference>
<dbReference type="Pfam" id="PF07730">
    <property type="entry name" value="HisKA_3"/>
    <property type="match status" value="1"/>
</dbReference>
<feature type="transmembrane region" description="Helical" evidence="9">
    <location>
        <begin position="53"/>
        <end position="71"/>
    </location>
</feature>
<evidence type="ECO:0000313" key="11">
    <source>
        <dbReference type="EMBL" id="MBD2869068.1"/>
    </source>
</evidence>
<dbReference type="GO" id="GO:0046983">
    <property type="term" value="F:protein dimerization activity"/>
    <property type="evidence" value="ECO:0007669"/>
    <property type="project" value="InterPro"/>
</dbReference>
<feature type="transmembrane region" description="Helical" evidence="9">
    <location>
        <begin position="150"/>
        <end position="171"/>
    </location>
</feature>
<keyword evidence="8" id="KW-0902">Two-component regulatory system</keyword>
<dbReference type="GO" id="GO:0000155">
    <property type="term" value="F:phosphorelay sensor kinase activity"/>
    <property type="evidence" value="ECO:0007669"/>
    <property type="project" value="InterPro"/>
</dbReference>
<keyword evidence="9" id="KW-0812">Transmembrane</keyword>
<evidence type="ECO:0000256" key="9">
    <source>
        <dbReference type="SAM" id="Phobius"/>
    </source>
</evidence>
<dbReference type="SUPFAM" id="SSF55874">
    <property type="entry name" value="ATPase domain of HSP90 chaperone/DNA topoisomerase II/histidine kinase"/>
    <property type="match status" value="1"/>
</dbReference>
<feature type="transmembrane region" description="Helical" evidence="9">
    <location>
        <begin position="28"/>
        <end position="47"/>
    </location>
</feature>
<evidence type="ECO:0000256" key="7">
    <source>
        <dbReference type="ARBA" id="ARBA00022840"/>
    </source>
</evidence>
<sequence length="405" mass="44170">MINFEQVTYYFGIGTLFKWEAGDRVRSFWLWFGLLIAAWLGSMLRIAPEGAELAWRLLLSALSLTAFFLSPICREKPVALTVLLSASALLGAAALWPPAGGPFNPYPLLVFTVLAGKAVYRLPAKMAAVAGAAALAGAAGHGLAGSSGLPLPFIGLYALLLAIALSVFAVLSAEREAAVARYEALLSEYRMLKRRLISDEEAARQEERAHVGREIHDSVGHRLTALLMQLEVYRMQSGEQAQEMLLKLKELAKESLDETRNAVKALKQQETGGLPAILSLIRRLEAESFMRIHFTVKDGALSAPLSNAQSIAVYRAVQEALTNAMRHGQSREAKIMFEAPGGGSVFRFEVVNLRTGGKPFKEGFGLRSMRERLEQAGGQLEVEAYDNRFVICGTVSLRMGTGEET</sequence>
<evidence type="ECO:0000256" key="5">
    <source>
        <dbReference type="ARBA" id="ARBA00022741"/>
    </source>
</evidence>
<evidence type="ECO:0000259" key="10">
    <source>
        <dbReference type="Pfam" id="PF07730"/>
    </source>
</evidence>
<evidence type="ECO:0000256" key="3">
    <source>
        <dbReference type="ARBA" id="ARBA00022553"/>
    </source>
</evidence>
<protein>
    <recommendedName>
        <fullName evidence="2">histidine kinase</fullName>
        <ecNumber evidence="2">2.7.13.3</ecNumber>
    </recommendedName>
</protein>
<keyword evidence="9" id="KW-0472">Membrane</keyword>
<dbReference type="InterPro" id="IPR011712">
    <property type="entry name" value="Sig_transdc_His_kin_sub3_dim/P"/>
</dbReference>
<keyword evidence="7" id="KW-0067">ATP-binding</keyword>
<dbReference type="CDD" id="cd16917">
    <property type="entry name" value="HATPase_UhpB-NarQ-NarX-like"/>
    <property type="match status" value="1"/>
</dbReference>
<dbReference type="PANTHER" id="PTHR24421">
    <property type="entry name" value="NITRATE/NITRITE SENSOR PROTEIN NARX-RELATED"/>
    <property type="match status" value="1"/>
</dbReference>
<keyword evidence="6 11" id="KW-0418">Kinase</keyword>
<evidence type="ECO:0000256" key="4">
    <source>
        <dbReference type="ARBA" id="ARBA00022679"/>
    </source>
</evidence>
<organism evidence="11 12">
    <name type="scientific">Paenibacillus arenilitoris</name>
    <dbReference type="NCBI Taxonomy" id="2772299"/>
    <lineage>
        <taxon>Bacteria</taxon>
        <taxon>Bacillati</taxon>
        <taxon>Bacillota</taxon>
        <taxon>Bacilli</taxon>
        <taxon>Bacillales</taxon>
        <taxon>Paenibacillaceae</taxon>
        <taxon>Paenibacillus</taxon>
    </lineage>
</organism>
<keyword evidence="5" id="KW-0547">Nucleotide-binding</keyword>
<feature type="transmembrane region" description="Helical" evidence="9">
    <location>
        <begin position="78"/>
        <end position="97"/>
    </location>
</feature>
<dbReference type="InterPro" id="IPR050482">
    <property type="entry name" value="Sensor_HK_TwoCompSys"/>
</dbReference>
<proteinExistence type="predicted"/>
<evidence type="ECO:0000256" key="1">
    <source>
        <dbReference type="ARBA" id="ARBA00000085"/>
    </source>
</evidence>